<comment type="caution">
    <text evidence="2">The sequence shown here is derived from an EMBL/GenBank/DDBJ whole genome shotgun (WGS) entry which is preliminary data.</text>
</comment>
<dbReference type="Proteomes" id="UP000178532">
    <property type="component" value="Unassembled WGS sequence"/>
</dbReference>
<proteinExistence type="predicted"/>
<feature type="domain" description="Exostosin GT47" evidence="1">
    <location>
        <begin position="242"/>
        <end position="313"/>
    </location>
</feature>
<dbReference type="Pfam" id="PF03016">
    <property type="entry name" value="Exostosin_GT47"/>
    <property type="match status" value="1"/>
</dbReference>
<evidence type="ECO:0000313" key="2">
    <source>
        <dbReference type="EMBL" id="OGG61429.1"/>
    </source>
</evidence>
<dbReference type="InterPro" id="IPR040911">
    <property type="entry name" value="Exostosin_GT47"/>
</dbReference>
<dbReference type="PANTHER" id="PTHR11062">
    <property type="entry name" value="EXOSTOSIN HEPARAN SULFATE GLYCOSYLTRANSFERASE -RELATED"/>
    <property type="match status" value="1"/>
</dbReference>
<reference evidence="2 3" key="1">
    <citation type="journal article" date="2016" name="Nat. Commun.">
        <title>Thousands of microbial genomes shed light on interconnected biogeochemical processes in an aquifer system.</title>
        <authorList>
            <person name="Anantharaman K."/>
            <person name="Brown C.T."/>
            <person name="Hug L.A."/>
            <person name="Sharon I."/>
            <person name="Castelle C.J."/>
            <person name="Probst A.J."/>
            <person name="Thomas B.C."/>
            <person name="Singh A."/>
            <person name="Wilkins M.J."/>
            <person name="Karaoz U."/>
            <person name="Brodie E.L."/>
            <person name="Williams K.H."/>
            <person name="Hubbard S.S."/>
            <person name="Banfield J.F."/>
        </authorList>
    </citation>
    <scope>NUCLEOTIDE SEQUENCE [LARGE SCALE GENOMIC DNA]</scope>
</reference>
<gene>
    <name evidence="2" type="ORF">A3C19_01600</name>
</gene>
<dbReference type="EMBL" id="MFLI01000020">
    <property type="protein sequence ID" value="OGG61429.1"/>
    <property type="molecule type" value="Genomic_DNA"/>
</dbReference>
<evidence type="ECO:0000313" key="3">
    <source>
        <dbReference type="Proteomes" id="UP000178532"/>
    </source>
</evidence>
<protein>
    <recommendedName>
        <fullName evidence="1">Exostosin GT47 domain-containing protein</fullName>
    </recommendedName>
</protein>
<dbReference type="GO" id="GO:0016757">
    <property type="term" value="F:glycosyltransferase activity"/>
    <property type="evidence" value="ECO:0007669"/>
    <property type="project" value="InterPro"/>
</dbReference>
<accession>A0A1F6DJ01</accession>
<dbReference type="AlphaFoldDB" id="A0A1F6DJ01"/>
<dbReference type="STRING" id="1798495.A3C19_01600"/>
<name>A0A1F6DJ01_9BACT</name>
<sequence>MTSTGQLVFYVNPLWRRQGIHTPLLNPWWGNPLTDSSLYTKELFDSYSFNTEYYAITDDLGKADMVLAPYPHVWFMRHDMVLFDECVRTSRGESLPLLIDGTGDIEYPINIENAYILRYSGYRFLPERGRLQIPLFADDLLERCRSGRLAIRKKEEGKPSVGFAGWAKLSFKQYLRTVIKEMPVRLLGIFDTRYRACTKGVLWRQKAIKILQSSSHVTLNLRARNSFTASVKTAEGDMRTLREEMVDTILESDYALDVRGDANNSARLFEILSLGRIPVIVDTERNFPFSDKVDYASFALVVDFRDINRLPERIAEFHKNISPERFEQMQKNARDAYVNHFRIAALMCHIVEKLRAPLK</sequence>
<dbReference type="PANTHER" id="PTHR11062:SF281">
    <property type="entry name" value="EXOSTOSIN-LIKE 2"/>
    <property type="match status" value="1"/>
</dbReference>
<dbReference type="InterPro" id="IPR004263">
    <property type="entry name" value="Exostosin"/>
</dbReference>
<organism evidence="2 3">
    <name type="scientific">Candidatus Kaiserbacteria bacterium RIFCSPHIGHO2_02_FULL_54_22</name>
    <dbReference type="NCBI Taxonomy" id="1798495"/>
    <lineage>
        <taxon>Bacteria</taxon>
        <taxon>Candidatus Kaiseribacteriota</taxon>
    </lineage>
</organism>
<evidence type="ECO:0000259" key="1">
    <source>
        <dbReference type="Pfam" id="PF03016"/>
    </source>
</evidence>